<sequence>MRVVSEIGTGMELEPTVDRNWNENRIEIETVTVSDWNGELDQKRAYFSYHRKLRKLAHKNMTNTSKNMSNINNPAAENPASRGVQSERVPAADVRGAARPPPASVRSPGSVRSDQNIVDARAQKRNTVSNYAASRNRGGSALVISDVDCLYRSRMHEGP</sequence>
<feature type="compositionally biased region" description="Polar residues" evidence="1">
    <location>
        <begin position="61"/>
        <end position="75"/>
    </location>
</feature>
<comment type="caution">
    <text evidence="2">The sequence shown here is derived from an EMBL/GenBank/DDBJ whole genome shotgun (WGS) entry which is preliminary data.</text>
</comment>
<evidence type="ECO:0000256" key="1">
    <source>
        <dbReference type="SAM" id="MobiDB-lite"/>
    </source>
</evidence>
<gene>
    <name evidence="2" type="ORF">EVAR_50179_1</name>
</gene>
<evidence type="ECO:0000313" key="2">
    <source>
        <dbReference type="EMBL" id="GBP55765.1"/>
    </source>
</evidence>
<feature type="compositionally biased region" description="Low complexity" evidence="1">
    <location>
        <begin position="94"/>
        <end position="113"/>
    </location>
</feature>
<proteinExistence type="predicted"/>
<organism evidence="2 3">
    <name type="scientific">Eumeta variegata</name>
    <name type="common">Bagworm moth</name>
    <name type="synonym">Eumeta japonica</name>
    <dbReference type="NCBI Taxonomy" id="151549"/>
    <lineage>
        <taxon>Eukaryota</taxon>
        <taxon>Metazoa</taxon>
        <taxon>Ecdysozoa</taxon>
        <taxon>Arthropoda</taxon>
        <taxon>Hexapoda</taxon>
        <taxon>Insecta</taxon>
        <taxon>Pterygota</taxon>
        <taxon>Neoptera</taxon>
        <taxon>Endopterygota</taxon>
        <taxon>Lepidoptera</taxon>
        <taxon>Glossata</taxon>
        <taxon>Ditrysia</taxon>
        <taxon>Tineoidea</taxon>
        <taxon>Psychidae</taxon>
        <taxon>Oiketicinae</taxon>
        <taxon>Eumeta</taxon>
    </lineage>
</organism>
<dbReference type="EMBL" id="BGZK01000678">
    <property type="protein sequence ID" value="GBP55765.1"/>
    <property type="molecule type" value="Genomic_DNA"/>
</dbReference>
<evidence type="ECO:0000313" key="3">
    <source>
        <dbReference type="Proteomes" id="UP000299102"/>
    </source>
</evidence>
<reference evidence="2 3" key="1">
    <citation type="journal article" date="2019" name="Commun. Biol.">
        <title>The bagworm genome reveals a unique fibroin gene that provides high tensile strength.</title>
        <authorList>
            <person name="Kono N."/>
            <person name="Nakamura H."/>
            <person name="Ohtoshi R."/>
            <person name="Tomita M."/>
            <person name="Numata K."/>
            <person name="Arakawa K."/>
        </authorList>
    </citation>
    <scope>NUCLEOTIDE SEQUENCE [LARGE SCALE GENOMIC DNA]</scope>
</reference>
<accession>A0A4C1X0D8</accession>
<feature type="region of interest" description="Disordered" evidence="1">
    <location>
        <begin position="61"/>
        <end position="117"/>
    </location>
</feature>
<dbReference type="AlphaFoldDB" id="A0A4C1X0D8"/>
<dbReference type="Proteomes" id="UP000299102">
    <property type="component" value="Unassembled WGS sequence"/>
</dbReference>
<protein>
    <submittedName>
        <fullName evidence="2">Uncharacterized protein</fullName>
    </submittedName>
</protein>
<name>A0A4C1X0D8_EUMVA</name>
<keyword evidence="3" id="KW-1185">Reference proteome</keyword>